<feature type="compositionally biased region" description="Polar residues" evidence="1">
    <location>
        <begin position="245"/>
        <end position="262"/>
    </location>
</feature>
<dbReference type="CDD" id="cd17470">
    <property type="entry name" value="T3SS_Flik_C"/>
    <property type="match status" value="1"/>
</dbReference>
<gene>
    <name evidence="3" type="ORF">DY252_17645</name>
</gene>
<feature type="compositionally biased region" description="Polar residues" evidence="1">
    <location>
        <begin position="380"/>
        <end position="398"/>
    </location>
</feature>
<feature type="region of interest" description="Disordered" evidence="1">
    <location>
        <begin position="235"/>
        <end position="407"/>
    </location>
</feature>
<dbReference type="Gene3D" id="3.30.750.140">
    <property type="match status" value="1"/>
</dbReference>
<proteinExistence type="predicted"/>
<feature type="compositionally biased region" description="Low complexity" evidence="1">
    <location>
        <begin position="496"/>
        <end position="507"/>
    </location>
</feature>
<feature type="compositionally biased region" description="Polar residues" evidence="1">
    <location>
        <begin position="1"/>
        <end position="21"/>
    </location>
</feature>
<name>A0ABM6Y1I2_9PROT</name>
<feature type="compositionally biased region" description="Low complexity" evidence="1">
    <location>
        <begin position="154"/>
        <end position="164"/>
    </location>
</feature>
<keyword evidence="3" id="KW-0282">Flagellum</keyword>
<organism evidence="3 4">
    <name type="scientific">Thalassospira indica</name>
    <dbReference type="NCBI Taxonomy" id="1891279"/>
    <lineage>
        <taxon>Bacteria</taxon>
        <taxon>Pseudomonadati</taxon>
        <taxon>Pseudomonadota</taxon>
        <taxon>Alphaproteobacteria</taxon>
        <taxon>Rhodospirillales</taxon>
        <taxon>Thalassospiraceae</taxon>
        <taxon>Thalassospira</taxon>
    </lineage>
</organism>
<dbReference type="EMBL" id="CP031555">
    <property type="protein sequence ID" value="AXO15840.1"/>
    <property type="molecule type" value="Genomic_DNA"/>
</dbReference>
<keyword evidence="3" id="KW-0966">Cell projection</keyword>
<dbReference type="RefSeq" id="WP_082923479.1">
    <property type="nucleotide sequence ID" value="NZ_CP031555.1"/>
</dbReference>
<evidence type="ECO:0000313" key="3">
    <source>
        <dbReference type="EMBL" id="AXO15840.1"/>
    </source>
</evidence>
<protein>
    <submittedName>
        <fullName evidence="3">Flagellar hook-length control protein FliK</fullName>
    </submittedName>
</protein>
<evidence type="ECO:0000313" key="4">
    <source>
        <dbReference type="Proteomes" id="UP000256971"/>
    </source>
</evidence>
<feature type="region of interest" description="Disordered" evidence="1">
    <location>
        <begin position="1"/>
        <end position="201"/>
    </location>
</feature>
<dbReference type="Proteomes" id="UP000256971">
    <property type="component" value="Chromosome"/>
</dbReference>
<keyword evidence="4" id="KW-1185">Reference proteome</keyword>
<sequence length="547" mass="56328">MNSSAITNSVMPTVSIPGTNPSERKGSGFGDVMASITDNWSEQSHQVKYDAAKSAQKNFDDRRSDMDAERSARDERSINEARSEDRREEDPVRASHDDYEDHDDHAKIDDPKSDEPRDVEATSEDDHAGEDMETADGGDRSNDSEAAPQDGENTASASDETTSAESDDTKSDGDSPLTGDAGMVDPNQPAQAVPLPGSPEAIELAKAEAAKMKAAGTNGAANAQNAALANGQAATGATNGNATADSTTDGLMNSTALSQPAAASSAKMALNGADAGAGDEMSSDKFLSRVVDSMTGDGKGKTDATGTTNAATTGQTNNGTQQPSAANPAQTAQAAQQAMAAAAAGPNAQNNPTAAQNVSTSSAVTATGGTEATATANGQPGSANSLHQSNTGGQTAHTARQAPSQQVQQQVAVSIRNAASEGVDKISVQLRPEHLGRVDVKMEIGQDGRIQGVIQADTRETLDMLRQDSRALQQALKDAGLNADSQSFTFEHRNEGGQSQEGNGQSRMTADQGSSPDEGDVMSGTELAEHVAIGYGINPNGLVDIRI</sequence>
<dbReference type="InterPro" id="IPR038610">
    <property type="entry name" value="FliK-like_C_sf"/>
</dbReference>
<keyword evidence="3" id="KW-0969">Cilium</keyword>
<feature type="compositionally biased region" description="Low complexity" evidence="1">
    <location>
        <begin position="235"/>
        <end position="244"/>
    </location>
</feature>
<accession>A0ABM6Y1I2</accession>
<feature type="domain" description="Flagellar hook-length control protein-like C-terminal" evidence="2">
    <location>
        <begin position="416"/>
        <end position="495"/>
    </location>
</feature>
<evidence type="ECO:0000256" key="1">
    <source>
        <dbReference type="SAM" id="MobiDB-lite"/>
    </source>
</evidence>
<feature type="compositionally biased region" description="Basic and acidic residues" evidence="1">
    <location>
        <begin position="58"/>
        <end position="130"/>
    </location>
</feature>
<dbReference type="InterPro" id="IPR021136">
    <property type="entry name" value="Flagellar_hook_control-like_C"/>
</dbReference>
<feature type="region of interest" description="Disordered" evidence="1">
    <location>
        <begin position="492"/>
        <end position="522"/>
    </location>
</feature>
<dbReference type="Pfam" id="PF02120">
    <property type="entry name" value="Flg_hook"/>
    <property type="match status" value="1"/>
</dbReference>
<reference evidence="3 4" key="1">
    <citation type="submission" date="2018-08" db="EMBL/GenBank/DDBJ databases">
        <title>Complete genome sequence of type strain Thalassospira indica MCCC 1A01103T, isolated from isolated from deep seawater of the Indian Ocean.</title>
        <authorList>
            <person name="Liu Y."/>
        </authorList>
    </citation>
    <scope>NUCLEOTIDE SEQUENCE [LARGE SCALE GENOMIC DNA]</scope>
    <source>
        <strain evidence="3 4">PB8BT</strain>
    </source>
</reference>
<feature type="compositionally biased region" description="Low complexity" evidence="1">
    <location>
        <begin position="303"/>
        <end position="379"/>
    </location>
</feature>
<evidence type="ECO:0000259" key="2">
    <source>
        <dbReference type="Pfam" id="PF02120"/>
    </source>
</evidence>